<comment type="similarity">
    <text evidence="1">Belongs to the TACO1 family.</text>
</comment>
<dbReference type="InterPro" id="IPR026564">
    <property type="entry name" value="Transcrip_reg_TACO1-like_dom3"/>
</dbReference>
<dbReference type="InterPro" id="IPR017856">
    <property type="entry name" value="Integrase-like_N"/>
</dbReference>
<dbReference type="eggNOG" id="KOG2972">
    <property type="taxonomic scope" value="Eukaryota"/>
</dbReference>
<keyword evidence="5" id="KW-1185">Reference proteome</keyword>
<dbReference type="AlphaFoldDB" id="M1VA63"/>
<feature type="domain" description="TACO1/YebC-like second and third" evidence="3">
    <location>
        <begin position="140"/>
        <end position="310"/>
    </location>
</feature>
<organism evidence="4 5">
    <name type="scientific">Cyanidioschyzon merolae (strain NIES-3377 / 10D)</name>
    <name type="common">Unicellular red alga</name>
    <dbReference type="NCBI Taxonomy" id="280699"/>
    <lineage>
        <taxon>Eukaryota</taxon>
        <taxon>Rhodophyta</taxon>
        <taxon>Bangiophyceae</taxon>
        <taxon>Cyanidiales</taxon>
        <taxon>Cyanidiaceae</taxon>
        <taxon>Cyanidioschyzon</taxon>
    </lineage>
</organism>
<dbReference type="OrthoDB" id="2017544at2759"/>
<dbReference type="KEGG" id="cme:CYME_CMQ012C"/>
<dbReference type="SUPFAM" id="SSF75625">
    <property type="entry name" value="YebC-like"/>
    <property type="match status" value="1"/>
</dbReference>
<dbReference type="HOGENOM" id="CLU_062974_3_0_1"/>
<feature type="region of interest" description="Disordered" evidence="2">
    <location>
        <begin position="26"/>
        <end position="47"/>
    </location>
</feature>
<gene>
    <name evidence="4" type="ORF">CYME_CMQ012C</name>
</gene>
<evidence type="ECO:0000256" key="1">
    <source>
        <dbReference type="ARBA" id="ARBA00008724"/>
    </source>
</evidence>
<reference evidence="4 5" key="1">
    <citation type="journal article" date="2004" name="Nature">
        <title>Genome sequence of the ultrasmall unicellular red alga Cyanidioschyzon merolae 10D.</title>
        <authorList>
            <person name="Matsuzaki M."/>
            <person name="Misumi O."/>
            <person name="Shin-i T."/>
            <person name="Maruyama S."/>
            <person name="Takahara M."/>
            <person name="Miyagishima S."/>
            <person name="Mori T."/>
            <person name="Nishida K."/>
            <person name="Yagisawa F."/>
            <person name="Nishida K."/>
            <person name="Yoshida Y."/>
            <person name="Nishimura Y."/>
            <person name="Nakao S."/>
            <person name="Kobayashi T."/>
            <person name="Momoyama Y."/>
            <person name="Higashiyama T."/>
            <person name="Minoda A."/>
            <person name="Sano M."/>
            <person name="Nomoto H."/>
            <person name="Oishi K."/>
            <person name="Hayashi H."/>
            <person name="Ohta F."/>
            <person name="Nishizaka S."/>
            <person name="Haga S."/>
            <person name="Miura S."/>
            <person name="Morishita T."/>
            <person name="Kabeya Y."/>
            <person name="Terasawa K."/>
            <person name="Suzuki Y."/>
            <person name="Ishii Y."/>
            <person name="Asakawa S."/>
            <person name="Takano H."/>
            <person name="Ohta N."/>
            <person name="Kuroiwa H."/>
            <person name="Tanaka K."/>
            <person name="Shimizu N."/>
            <person name="Sugano S."/>
            <person name="Sato N."/>
            <person name="Nozaki H."/>
            <person name="Ogasawara N."/>
            <person name="Kohara Y."/>
            <person name="Kuroiwa T."/>
        </authorList>
    </citation>
    <scope>NUCLEOTIDE SEQUENCE [LARGE SCALE GENOMIC DNA]</scope>
    <source>
        <strain evidence="4 5">10D</strain>
    </source>
</reference>
<accession>M1VA63</accession>
<dbReference type="Gene3D" id="1.10.10.200">
    <property type="match status" value="1"/>
</dbReference>
<dbReference type="InterPro" id="IPR048300">
    <property type="entry name" value="TACO1_YebC-like_2nd/3rd_dom"/>
</dbReference>
<dbReference type="STRING" id="280699.M1VA63"/>
<dbReference type="PANTHER" id="PTHR12532:SF0">
    <property type="entry name" value="TRANSLATIONAL ACTIVATOR OF CYTOCHROME C OXIDASE 1"/>
    <property type="match status" value="1"/>
</dbReference>
<name>M1VA63_CYAM1</name>
<evidence type="ECO:0000313" key="4">
    <source>
        <dbReference type="EMBL" id="BAM81949.1"/>
    </source>
</evidence>
<dbReference type="EMBL" id="AP006499">
    <property type="protein sequence ID" value="BAM81949.1"/>
    <property type="molecule type" value="Genomic_DNA"/>
</dbReference>
<dbReference type="Gene3D" id="3.30.70.980">
    <property type="match status" value="2"/>
</dbReference>
<dbReference type="PANTHER" id="PTHR12532">
    <property type="entry name" value="TRANSLATIONAL ACTIVATOR OF CYTOCHROME C OXIDASE 1"/>
    <property type="match status" value="1"/>
</dbReference>
<dbReference type="GeneID" id="16996362"/>
<evidence type="ECO:0000259" key="3">
    <source>
        <dbReference type="Pfam" id="PF01709"/>
    </source>
</evidence>
<reference evidence="4 5" key="2">
    <citation type="journal article" date="2007" name="BMC Biol.">
        <title>A 100%-complete sequence reveals unusually simple genomic features in the hot-spring red alga Cyanidioschyzon merolae.</title>
        <authorList>
            <person name="Nozaki H."/>
            <person name="Takano H."/>
            <person name="Misumi O."/>
            <person name="Terasawa K."/>
            <person name="Matsuzaki M."/>
            <person name="Maruyama S."/>
            <person name="Nishida K."/>
            <person name="Yagisawa F."/>
            <person name="Yoshida Y."/>
            <person name="Fujiwara T."/>
            <person name="Takio S."/>
            <person name="Tamura K."/>
            <person name="Chung S.J."/>
            <person name="Nakamura S."/>
            <person name="Kuroiwa H."/>
            <person name="Tanaka K."/>
            <person name="Sato N."/>
            <person name="Kuroiwa T."/>
        </authorList>
    </citation>
    <scope>NUCLEOTIDE SEQUENCE [LARGE SCALE GENOMIC DNA]</scope>
    <source>
        <strain evidence="4 5">10D</strain>
    </source>
</reference>
<dbReference type="Gramene" id="CMQ012CT">
    <property type="protein sequence ID" value="CMQ012CT"/>
    <property type="gene ID" value="CMQ012C"/>
</dbReference>
<proteinExistence type="inferred from homology"/>
<dbReference type="InterPro" id="IPR029072">
    <property type="entry name" value="YebC-like"/>
</dbReference>
<evidence type="ECO:0000256" key="2">
    <source>
        <dbReference type="SAM" id="MobiDB-lite"/>
    </source>
</evidence>
<dbReference type="OMA" id="NFDIPDE"/>
<protein>
    <recommendedName>
        <fullName evidence="3">TACO1/YebC-like second and third domain-containing protein</fullName>
    </recommendedName>
</protein>
<sequence length="323" mass="34976">MNMKLFWILGANPDIVPNGSRVPWARRARSSSEHQVPSGRLRRSVRSQTAVHPLDRRIARTGGVLSLHMGRRYAKIMARKQASELARVKLFARYGKRIVQTAKAGGDVDAIVREAIERGVPKENVARALTKASASEQANFESAIYELFGPHGVGILVEALTDNLNRTAAEVRLVARKAGLQMASAGAVQHLFERKGCIRAFVSEEDAESSQFDPDSLLLIVADAGADDLQHLAMDDTPMGRSEFLVWTPPGALAQVAQALTTAGVKLSTSELVMVPKLIPPPVSEADRDLIHAGVEALQAIDDVDQVYTTLDPRPCDADTSSS</sequence>
<dbReference type="RefSeq" id="XP_005537985.1">
    <property type="nucleotide sequence ID" value="XM_005537928.1"/>
</dbReference>
<evidence type="ECO:0000313" key="5">
    <source>
        <dbReference type="Proteomes" id="UP000007014"/>
    </source>
</evidence>
<dbReference type="Pfam" id="PF01709">
    <property type="entry name" value="Transcrip_reg"/>
    <property type="match status" value="1"/>
</dbReference>
<dbReference type="Proteomes" id="UP000007014">
    <property type="component" value="Chromosome 17"/>
</dbReference>
<dbReference type="GO" id="GO:0009507">
    <property type="term" value="C:chloroplast"/>
    <property type="evidence" value="ECO:0007669"/>
    <property type="project" value="TreeGrafter"/>
</dbReference>
<dbReference type="HAMAP" id="MF_00693">
    <property type="entry name" value="Transcrip_reg_TACO1"/>
    <property type="match status" value="1"/>
</dbReference>
<dbReference type="InterPro" id="IPR002876">
    <property type="entry name" value="Transcrip_reg_TACO1-like"/>
</dbReference>